<dbReference type="SUPFAM" id="SSF48403">
    <property type="entry name" value="Ankyrin repeat"/>
    <property type="match status" value="1"/>
</dbReference>
<keyword evidence="1" id="KW-0677">Repeat</keyword>
<keyword evidence="2" id="KW-0040">ANK repeat</keyword>
<dbReference type="InterPro" id="IPR002110">
    <property type="entry name" value="Ankyrin_rpt"/>
</dbReference>
<dbReference type="SMART" id="SM00248">
    <property type="entry name" value="ANK"/>
    <property type="match status" value="5"/>
</dbReference>
<dbReference type="Pfam" id="PF00023">
    <property type="entry name" value="Ank"/>
    <property type="match status" value="1"/>
</dbReference>
<evidence type="ECO:0000256" key="1">
    <source>
        <dbReference type="ARBA" id="ARBA00022737"/>
    </source>
</evidence>
<gene>
    <name evidence="3" type="ORF">EVOR1521_LOCUS25093</name>
</gene>
<reference evidence="3" key="1">
    <citation type="submission" date="2023-08" db="EMBL/GenBank/DDBJ databases">
        <authorList>
            <person name="Chen Y."/>
            <person name="Shah S."/>
            <person name="Dougan E. K."/>
            <person name="Thang M."/>
            <person name="Chan C."/>
        </authorList>
    </citation>
    <scope>NUCLEOTIDE SEQUENCE</scope>
</reference>
<name>A0AA36NCJ3_9DINO</name>
<accession>A0AA36NCJ3</accession>
<keyword evidence="4" id="KW-1185">Reference proteome</keyword>
<dbReference type="PANTHER" id="PTHR24180">
    <property type="entry name" value="CYCLIN-DEPENDENT KINASE INHIBITOR 2C-RELATED"/>
    <property type="match status" value="1"/>
</dbReference>
<dbReference type="AlphaFoldDB" id="A0AA36NCJ3"/>
<dbReference type="InterPro" id="IPR036770">
    <property type="entry name" value="Ankyrin_rpt-contain_sf"/>
</dbReference>
<evidence type="ECO:0000256" key="2">
    <source>
        <dbReference type="ARBA" id="ARBA00023043"/>
    </source>
</evidence>
<evidence type="ECO:0000313" key="4">
    <source>
        <dbReference type="Proteomes" id="UP001178507"/>
    </source>
</evidence>
<sequence length="598" mass="66789">MGAAPSRPNPCASTSFVPMWVISIENFQKLDHMPKHEELMKAGLLVKRQETHFCIFVSHQWLGTTHPDPHLRQLPVLQAALKNILTGRCTAQSDLASQFFGESKQLSQQELQRLQNGYIWLDWFSIPQEADLAGSLLVDNLTADGTNSPASSDIAHLLSGSSVSSATDQDLYIKSIPFFVEVSDIFLALVPHLYHHDTMQKCNFRSYLMRGWCRLEMWCSILCVKPDQPFLVVKGSDEVEFATSMILTDRPPHEGRFTLKADRQTVYLVMRRALQNQLRALRSAQHWDSYRFTLARSETLLGEKSTGRSLDTFLRDFEFESLDTAKRIRGIGPVECAVLSNDVSMIRRLAEDGFDLSRKVTAKINVEILQHGRSALDFALELCWRRPEVILQLLECKANVHHTDDNGFSPLGACKTADAVELLLKYRAEVNETSGPLHCSPLSLCCVRCAPGEVIAKLIQSRADVNPPSKALGSPNPLANLAVWSCSNPHCFEAADLLLDARADINMCCEAQGIFKAIEMFSRARIQLLGSDSLLVHFFAEWTTTPVGFACFYGGAEFVEFLLAKGADPHKQNARGNTAFQLARGQSVLKVIEDFRSV</sequence>
<comment type="caution">
    <text evidence="3">The sequence shown here is derived from an EMBL/GenBank/DDBJ whole genome shotgun (WGS) entry which is preliminary data.</text>
</comment>
<proteinExistence type="predicted"/>
<protein>
    <submittedName>
        <fullName evidence="3">Uncharacterized protein</fullName>
    </submittedName>
</protein>
<dbReference type="InterPro" id="IPR051637">
    <property type="entry name" value="Ank_repeat_dom-contain_49"/>
</dbReference>
<dbReference type="Gene3D" id="1.25.40.20">
    <property type="entry name" value="Ankyrin repeat-containing domain"/>
    <property type="match status" value="1"/>
</dbReference>
<dbReference type="Proteomes" id="UP001178507">
    <property type="component" value="Unassembled WGS sequence"/>
</dbReference>
<organism evidence="3 4">
    <name type="scientific">Effrenium voratum</name>
    <dbReference type="NCBI Taxonomy" id="2562239"/>
    <lineage>
        <taxon>Eukaryota</taxon>
        <taxon>Sar</taxon>
        <taxon>Alveolata</taxon>
        <taxon>Dinophyceae</taxon>
        <taxon>Suessiales</taxon>
        <taxon>Symbiodiniaceae</taxon>
        <taxon>Effrenium</taxon>
    </lineage>
</organism>
<dbReference type="PANTHER" id="PTHR24180:SF45">
    <property type="entry name" value="POLY [ADP-RIBOSE] POLYMERASE TANKYRASE"/>
    <property type="match status" value="1"/>
</dbReference>
<dbReference type="EMBL" id="CAUJNA010003439">
    <property type="protein sequence ID" value="CAJ1402142.1"/>
    <property type="molecule type" value="Genomic_DNA"/>
</dbReference>
<evidence type="ECO:0000313" key="3">
    <source>
        <dbReference type="EMBL" id="CAJ1402142.1"/>
    </source>
</evidence>